<name>A0A645DSZ6_9ZZZZ</name>
<evidence type="ECO:0000259" key="1">
    <source>
        <dbReference type="Pfam" id="PF01145"/>
    </source>
</evidence>
<dbReference type="Gene3D" id="3.30.479.30">
    <property type="entry name" value="Band 7 domain"/>
    <property type="match status" value="1"/>
</dbReference>
<dbReference type="GO" id="GO:0008233">
    <property type="term" value="F:peptidase activity"/>
    <property type="evidence" value="ECO:0007669"/>
    <property type="project" value="UniProtKB-KW"/>
</dbReference>
<dbReference type="InterPro" id="IPR001107">
    <property type="entry name" value="Band_7"/>
</dbReference>
<protein>
    <submittedName>
        <fullName evidence="2">Modulator of FtsH protease HflK</fullName>
    </submittedName>
</protein>
<accession>A0A645DSZ6</accession>
<dbReference type="GO" id="GO:0006508">
    <property type="term" value="P:proteolysis"/>
    <property type="evidence" value="ECO:0007669"/>
    <property type="project" value="UniProtKB-KW"/>
</dbReference>
<reference evidence="2" key="1">
    <citation type="submission" date="2019-08" db="EMBL/GenBank/DDBJ databases">
        <authorList>
            <person name="Kucharzyk K."/>
            <person name="Murdoch R.W."/>
            <person name="Higgins S."/>
            <person name="Loffler F."/>
        </authorList>
    </citation>
    <scope>NUCLEOTIDE SEQUENCE</scope>
</reference>
<feature type="domain" description="Band 7" evidence="1">
    <location>
        <begin position="26"/>
        <end position="169"/>
    </location>
</feature>
<dbReference type="Pfam" id="PF01145">
    <property type="entry name" value="Band_7"/>
    <property type="match status" value="1"/>
</dbReference>
<keyword evidence="2" id="KW-0645">Protease</keyword>
<comment type="caution">
    <text evidence="2">The sequence shown here is derived from an EMBL/GenBank/DDBJ whole genome shotgun (WGS) entry which is preliminary data.</text>
</comment>
<evidence type="ECO:0000313" key="2">
    <source>
        <dbReference type="EMBL" id="MPM92258.1"/>
    </source>
</evidence>
<gene>
    <name evidence="2" type="primary">hflK_9</name>
    <name evidence="2" type="ORF">SDC9_139393</name>
</gene>
<organism evidence="2">
    <name type="scientific">bioreactor metagenome</name>
    <dbReference type="NCBI Taxonomy" id="1076179"/>
    <lineage>
        <taxon>unclassified sequences</taxon>
        <taxon>metagenomes</taxon>
        <taxon>ecological metagenomes</taxon>
    </lineage>
</organism>
<sequence length="273" mass="30167">MDVKELPPPGMNNNLPGLNPARDRYLLTADANIIHASWSARFQIDKPELYYQSLRVPADPAGPDEIVVDDGMELGRRGPRTLLGKMLESAIITATAGWTVDEILYTRQTEYRQAVERLYRQMVENLNIGVSIEEVRINGKVMTPAVTQPFFDALTAARAEQGTMIDKAHEYGVSTAAQASEESSRIIAGAENYRTMVVANVKAESLYFESFLQEYNANPRTALMSRYNAVLAEVLSGIDQKFVLGAKTGGKVWLKLNQEVPKAADKNAAGEKK</sequence>
<dbReference type="AlphaFoldDB" id="A0A645DSZ6"/>
<proteinExistence type="predicted"/>
<dbReference type="InterPro" id="IPR036013">
    <property type="entry name" value="Band_7/SPFH_dom_sf"/>
</dbReference>
<keyword evidence="2" id="KW-0378">Hydrolase</keyword>
<dbReference type="EMBL" id="VSSQ01039223">
    <property type="protein sequence ID" value="MPM92258.1"/>
    <property type="molecule type" value="Genomic_DNA"/>
</dbReference>